<evidence type="ECO:0000313" key="3">
    <source>
        <dbReference type="Proteomes" id="UP000198611"/>
    </source>
</evidence>
<feature type="transmembrane region" description="Helical" evidence="1">
    <location>
        <begin position="51"/>
        <end position="72"/>
    </location>
</feature>
<name>A0A1I1V1H2_9GAMM</name>
<dbReference type="STRING" id="1123397.SAMN05660831_02288"/>
<organism evidence="2 3">
    <name type="scientific">Thiohalospira halophila DSM 15071</name>
    <dbReference type="NCBI Taxonomy" id="1123397"/>
    <lineage>
        <taxon>Bacteria</taxon>
        <taxon>Pseudomonadati</taxon>
        <taxon>Pseudomonadota</taxon>
        <taxon>Gammaproteobacteria</taxon>
        <taxon>Thiohalospirales</taxon>
        <taxon>Thiohalospiraceae</taxon>
        <taxon>Thiohalospira</taxon>
    </lineage>
</organism>
<sequence>MTALLLAPGILALLVELTVRGGYDLLLIASGLTLATGVLAALALHRAPRWALALVLIWAGTTLSTWMAFQLIVLGLPVSSFLALSTALAVAAVVPTVAAWRIGRNPG</sequence>
<dbReference type="RefSeq" id="WP_093428900.1">
    <property type="nucleotide sequence ID" value="NZ_FOMJ01000008.1"/>
</dbReference>
<evidence type="ECO:0000313" key="2">
    <source>
        <dbReference type="EMBL" id="SFD76887.1"/>
    </source>
</evidence>
<dbReference type="AlphaFoldDB" id="A0A1I1V1H2"/>
<feature type="transmembrane region" description="Helical" evidence="1">
    <location>
        <begin position="78"/>
        <end position="100"/>
    </location>
</feature>
<dbReference type="EMBL" id="FOMJ01000008">
    <property type="protein sequence ID" value="SFD76887.1"/>
    <property type="molecule type" value="Genomic_DNA"/>
</dbReference>
<feature type="transmembrane region" description="Helical" evidence="1">
    <location>
        <begin position="27"/>
        <end position="44"/>
    </location>
</feature>
<keyword evidence="1" id="KW-1133">Transmembrane helix</keyword>
<reference evidence="2 3" key="1">
    <citation type="submission" date="2016-10" db="EMBL/GenBank/DDBJ databases">
        <authorList>
            <person name="de Groot N.N."/>
        </authorList>
    </citation>
    <scope>NUCLEOTIDE SEQUENCE [LARGE SCALE GENOMIC DNA]</scope>
    <source>
        <strain evidence="2 3">HL3</strain>
    </source>
</reference>
<dbReference type="Proteomes" id="UP000198611">
    <property type="component" value="Unassembled WGS sequence"/>
</dbReference>
<evidence type="ECO:0000256" key="1">
    <source>
        <dbReference type="SAM" id="Phobius"/>
    </source>
</evidence>
<protein>
    <submittedName>
        <fullName evidence="2">Uncharacterized protein</fullName>
    </submittedName>
</protein>
<accession>A0A1I1V1H2</accession>
<keyword evidence="3" id="KW-1185">Reference proteome</keyword>
<keyword evidence="1" id="KW-0812">Transmembrane</keyword>
<proteinExistence type="predicted"/>
<keyword evidence="1" id="KW-0472">Membrane</keyword>
<gene>
    <name evidence="2" type="ORF">SAMN05660831_02288</name>
</gene>